<protein>
    <submittedName>
        <fullName evidence="1">Uncharacterized protein</fullName>
    </submittedName>
</protein>
<dbReference type="EMBL" id="GGEC01073955">
    <property type="protein sequence ID" value="MBX54439.1"/>
    <property type="molecule type" value="Transcribed_RNA"/>
</dbReference>
<organism evidence="1">
    <name type="scientific">Rhizophora mucronata</name>
    <name type="common">Asiatic mangrove</name>
    <dbReference type="NCBI Taxonomy" id="61149"/>
    <lineage>
        <taxon>Eukaryota</taxon>
        <taxon>Viridiplantae</taxon>
        <taxon>Streptophyta</taxon>
        <taxon>Embryophyta</taxon>
        <taxon>Tracheophyta</taxon>
        <taxon>Spermatophyta</taxon>
        <taxon>Magnoliopsida</taxon>
        <taxon>eudicotyledons</taxon>
        <taxon>Gunneridae</taxon>
        <taxon>Pentapetalae</taxon>
        <taxon>rosids</taxon>
        <taxon>fabids</taxon>
        <taxon>Malpighiales</taxon>
        <taxon>Rhizophoraceae</taxon>
        <taxon>Rhizophora</taxon>
    </lineage>
</organism>
<accession>A0A2P2PIE7</accession>
<evidence type="ECO:0000313" key="1">
    <source>
        <dbReference type="EMBL" id="MBX54439.1"/>
    </source>
</evidence>
<dbReference type="AlphaFoldDB" id="A0A2P2PIE7"/>
<reference evidence="1" key="1">
    <citation type="submission" date="2018-02" db="EMBL/GenBank/DDBJ databases">
        <title>Rhizophora mucronata_Transcriptome.</title>
        <authorList>
            <person name="Meera S.P."/>
            <person name="Sreeshan A."/>
            <person name="Augustine A."/>
        </authorList>
    </citation>
    <scope>NUCLEOTIDE SEQUENCE</scope>
    <source>
        <tissue evidence="1">Leaf</tissue>
    </source>
</reference>
<sequence length="24" mass="2743">MIMLAPLIIIADLSKIILRYIIES</sequence>
<name>A0A2P2PIE7_RHIMU</name>
<proteinExistence type="predicted"/>